<evidence type="ECO:0000313" key="4">
    <source>
        <dbReference type="Proteomes" id="UP000509579"/>
    </source>
</evidence>
<organism evidence="3 4">
    <name type="scientific">Comamonas antarctica</name>
    <dbReference type="NCBI Taxonomy" id="2743470"/>
    <lineage>
        <taxon>Bacteria</taxon>
        <taxon>Pseudomonadati</taxon>
        <taxon>Pseudomonadota</taxon>
        <taxon>Betaproteobacteria</taxon>
        <taxon>Burkholderiales</taxon>
        <taxon>Comamonadaceae</taxon>
        <taxon>Comamonas</taxon>
    </lineage>
</organism>
<dbReference type="InterPro" id="IPR050902">
    <property type="entry name" value="ABC_Transporter_SBP"/>
</dbReference>
<reference evidence="3 4" key="1">
    <citation type="submission" date="2020-06" db="EMBL/GenBank/DDBJ databases">
        <title>Acidovorax antarctica sp. nov., isolated from Corinth ice sheet soil, Antarctic Fields Peninsula.</title>
        <authorList>
            <person name="Xu Q."/>
            <person name="Peng F."/>
        </authorList>
    </citation>
    <scope>NUCLEOTIDE SEQUENCE [LARGE SCALE GENOMIC DNA]</scope>
    <source>
        <strain evidence="3 4">16-35-5</strain>
    </source>
</reference>
<accession>A0A6N1X2F0</accession>
<proteinExistence type="predicted"/>
<protein>
    <submittedName>
        <fullName evidence="3">ABC transporter substrate-binding protein</fullName>
    </submittedName>
</protein>
<dbReference type="EMBL" id="CP054840">
    <property type="protein sequence ID" value="QKV53589.1"/>
    <property type="molecule type" value="Genomic_DNA"/>
</dbReference>
<dbReference type="InterPro" id="IPR002491">
    <property type="entry name" value="ABC_transptr_periplasmic_BD"/>
</dbReference>
<dbReference type="GO" id="GO:0071281">
    <property type="term" value="P:cellular response to iron ion"/>
    <property type="evidence" value="ECO:0007669"/>
    <property type="project" value="TreeGrafter"/>
</dbReference>
<dbReference type="SUPFAM" id="SSF53807">
    <property type="entry name" value="Helical backbone' metal receptor"/>
    <property type="match status" value="1"/>
</dbReference>
<dbReference type="Gene3D" id="3.40.50.1980">
    <property type="entry name" value="Nitrogenase molybdenum iron protein domain"/>
    <property type="match status" value="2"/>
</dbReference>
<dbReference type="PANTHER" id="PTHR30535:SF34">
    <property type="entry name" value="MOLYBDATE-BINDING PROTEIN MOLA"/>
    <property type="match status" value="1"/>
</dbReference>
<keyword evidence="4" id="KW-1185">Reference proteome</keyword>
<dbReference type="NCBIfam" id="NF038402">
    <property type="entry name" value="TroA_like"/>
    <property type="match status" value="1"/>
</dbReference>
<dbReference type="Proteomes" id="UP000509579">
    <property type="component" value="Chromosome"/>
</dbReference>
<dbReference type="KEGG" id="aant:HUK68_12200"/>
<dbReference type="PANTHER" id="PTHR30535">
    <property type="entry name" value="VITAMIN B12-BINDING PROTEIN"/>
    <property type="match status" value="1"/>
</dbReference>
<dbReference type="PROSITE" id="PS50983">
    <property type="entry name" value="FE_B12_PBP"/>
    <property type="match status" value="1"/>
</dbReference>
<gene>
    <name evidence="3" type="ORF">HUK68_12200</name>
</gene>
<name>A0A6N1X2F0_9BURK</name>
<evidence type="ECO:0000256" key="1">
    <source>
        <dbReference type="ARBA" id="ARBA00022729"/>
    </source>
</evidence>
<dbReference type="Pfam" id="PF01497">
    <property type="entry name" value="Peripla_BP_2"/>
    <property type="match status" value="1"/>
</dbReference>
<dbReference type="RefSeq" id="WP_175504395.1">
    <property type="nucleotide sequence ID" value="NZ_CP054840.1"/>
</dbReference>
<dbReference type="InterPro" id="IPR054828">
    <property type="entry name" value="Vit_B12_bind_prot"/>
</dbReference>
<dbReference type="AlphaFoldDB" id="A0A6N1X2F0"/>
<sequence>MAVGAGPADGSAGAAPVAAPAIAVEARAGQRVAAPIVLTDARGKVVRLSASPQRIVSLLPSLAESVCALGACARIVGVDRYTTWPPALAQLPRLGGNLEPNVEAVLALRPDVVLVSVASRAIPRLEALGLKVIAFEPRTHADVRAVLRTLAAMLALPPEQGAEPLWARIEQGLVQAAQAVPAQARGQRVYFDASRGPVAAGESSFIGETLTRLGLVNIVPAALGPFPRLNPEYVVRADPDLLMGAQRSLGDSREPYPGWSSLRAMQSGRVCRFAGTQADLMIRPSPRLPEAAMAMARCLQRLYP</sequence>
<evidence type="ECO:0000259" key="2">
    <source>
        <dbReference type="PROSITE" id="PS50983"/>
    </source>
</evidence>
<feature type="domain" description="Fe/B12 periplasmic-binding" evidence="2">
    <location>
        <begin position="54"/>
        <end position="304"/>
    </location>
</feature>
<keyword evidence="1" id="KW-0732">Signal</keyword>
<evidence type="ECO:0000313" key="3">
    <source>
        <dbReference type="EMBL" id="QKV53589.1"/>
    </source>
</evidence>